<reference evidence="1 2" key="1">
    <citation type="submission" date="2022-10" db="EMBL/GenBank/DDBJ databases">
        <title>Identification of biosynthetic pathway for the production of the potent trypsin inhibitor radiosumin.</title>
        <authorList>
            <person name="Fewer D.P."/>
            <person name="Delbaje E."/>
            <person name="Ouyang X."/>
            <person name="Agostino P.D."/>
            <person name="Wahlsten M."/>
            <person name="Jokela J."/>
            <person name="Permi P."/>
            <person name="Haapaniemi E."/>
            <person name="Koistinen H."/>
        </authorList>
    </citation>
    <scope>NUCLEOTIDE SEQUENCE [LARGE SCALE GENOMIC DNA]</scope>
    <source>
        <strain evidence="1 2">NIES-515</strain>
    </source>
</reference>
<protein>
    <submittedName>
        <fullName evidence="1">Uncharacterized protein</fullName>
    </submittedName>
</protein>
<gene>
    <name evidence="1" type="ORF">OGM63_29410</name>
</gene>
<comment type="caution">
    <text evidence="1">The sequence shown here is derived from an EMBL/GenBank/DDBJ whole genome shotgun (WGS) entry which is preliminary data.</text>
</comment>
<dbReference type="EMBL" id="JAOWRF010000417">
    <property type="protein sequence ID" value="MCV3217580.1"/>
    <property type="molecule type" value="Genomic_DNA"/>
</dbReference>
<organism evidence="1 2">
    <name type="scientific">Plectonema radiosum NIES-515</name>
    <dbReference type="NCBI Taxonomy" id="2986073"/>
    <lineage>
        <taxon>Bacteria</taxon>
        <taxon>Bacillati</taxon>
        <taxon>Cyanobacteriota</taxon>
        <taxon>Cyanophyceae</taxon>
        <taxon>Oscillatoriophycideae</taxon>
        <taxon>Oscillatoriales</taxon>
        <taxon>Microcoleaceae</taxon>
        <taxon>Plectonema</taxon>
    </lineage>
</organism>
<sequence length="103" mass="11613">MTVSPGDRSYSASEINRSEDNDKPYHAIKLLSKLLIKHGMEPFTDFSPYPGCRLIIINTEKFEALPAEVQDLLKEVFDVMEGTGEQLQQINNALLEELVVMSN</sequence>
<proteinExistence type="predicted"/>
<evidence type="ECO:0000313" key="2">
    <source>
        <dbReference type="Proteomes" id="UP001526143"/>
    </source>
</evidence>
<name>A0ABT3B874_9CYAN</name>
<dbReference type="Proteomes" id="UP001526143">
    <property type="component" value="Unassembled WGS sequence"/>
</dbReference>
<evidence type="ECO:0000313" key="1">
    <source>
        <dbReference type="EMBL" id="MCV3217580.1"/>
    </source>
</evidence>
<dbReference type="RefSeq" id="WP_263749306.1">
    <property type="nucleotide sequence ID" value="NZ_JAOWRF010000417.1"/>
</dbReference>
<accession>A0ABT3B874</accession>
<keyword evidence="2" id="KW-1185">Reference proteome</keyword>